<dbReference type="PANTHER" id="PTHR46889:SF4">
    <property type="entry name" value="TRANSPOSASE INSO FOR INSERTION SEQUENCE ELEMENT IS911B-RELATED"/>
    <property type="match status" value="1"/>
</dbReference>
<evidence type="ECO:0000259" key="2">
    <source>
        <dbReference type="PROSITE" id="PS50994"/>
    </source>
</evidence>
<dbReference type="AlphaFoldDB" id="A0A1V3NV15"/>
<dbReference type="GO" id="GO:0003676">
    <property type="term" value="F:nucleic acid binding"/>
    <property type="evidence" value="ECO:0007669"/>
    <property type="project" value="InterPro"/>
</dbReference>
<feature type="domain" description="Integrase catalytic" evidence="2">
    <location>
        <begin position="118"/>
        <end position="280"/>
    </location>
</feature>
<dbReference type="Proteomes" id="UP000189462">
    <property type="component" value="Unassembled WGS sequence"/>
</dbReference>
<protein>
    <submittedName>
        <fullName evidence="3">Transposase</fullName>
    </submittedName>
</protein>
<dbReference type="InterPro" id="IPR036397">
    <property type="entry name" value="RNaseH_sf"/>
</dbReference>
<dbReference type="PANTHER" id="PTHR46889">
    <property type="entry name" value="TRANSPOSASE INSF FOR INSERTION SEQUENCE IS3B-RELATED"/>
    <property type="match status" value="1"/>
</dbReference>
<evidence type="ECO:0000256" key="1">
    <source>
        <dbReference type="SAM" id="MobiDB-lite"/>
    </source>
</evidence>
<dbReference type="SUPFAM" id="SSF53098">
    <property type="entry name" value="Ribonuclease H-like"/>
    <property type="match status" value="1"/>
</dbReference>
<organism evidence="3 4">
    <name type="scientific">Thioalkalivibrio denitrificans</name>
    <dbReference type="NCBI Taxonomy" id="108003"/>
    <lineage>
        <taxon>Bacteria</taxon>
        <taxon>Pseudomonadati</taxon>
        <taxon>Pseudomonadota</taxon>
        <taxon>Gammaproteobacteria</taxon>
        <taxon>Chromatiales</taxon>
        <taxon>Ectothiorhodospiraceae</taxon>
        <taxon>Thioalkalivibrio</taxon>
    </lineage>
</organism>
<dbReference type="InterPro" id="IPR012337">
    <property type="entry name" value="RNaseH-like_sf"/>
</dbReference>
<proteinExistence type="predicted"/>
<evidence type="ECO:0000313" key="3">
    <source>
        <dbReference type="EMBL" id="OOG28814.1"/>
    </source>
</evidence>
<dbReference type="InterPro" id="IPR001584">
    <property type="entry name" value="Integrase_cat-core"/>
</dbReference>
<reference evidence="3 4" key="1">
    <citation type="submission" date="2017-02" db="EMBL/GenBank/DDBJ databases">
        <title>Genomic diversity within the haloalkaliphilic genus Thioalkalivibrio.</title>
        <authorList>
            <person name="Ahn A.-C."/>
            <person name="Meier-Kolthoff J."/>
            <person name="Overmars L."/>
            <person name="Richter M."/>
            <person name="Woyke T."/>
            <person name="Sorokin D.Y."/>
            <person name="Muyzer G."/>
        </authorList>
    </citation>
    <scope>NUCLEOTIDE SEQUENCE [LARGE SCALE GENOMIC DNA]</scope>
    <source>
        <strain evidence="3 4">ALJD</strain>
    </source>
</reference>
<dbReference type="InterPro" id="IPR050900">
    <property type="entry name" value="Transposase_IS3/IS150/IS904"/>
</dbReference>
<feature type="region of interest" description="Disordered" evidence="1">
    <location>
        <begin position="278"/>
        <end position="299"/>
    </location>
</feature>
<dbReference type="PROSITE" id="PS50994">
    <property type="entry name" value="INTEGRASE"/>
    <property type="match status" value="1"/>
</dbReference>
<dbReference type="EMBL" id="MVBK01000001">
    <property type="protein sequence ID" value="OOG28814.1"/>
    <property type="molecule type" value="Genomic_DNA"/>
</dbReference>
<sequence>MIERCRDAFPIRLMCECLKVSSSGYYGWRERAPSRREEANSRLLADIRRLHADSDGVLGAPRIWEELRYAGVSCGQNRVARLMRINAIQGVPQKTRWRKKGSGTRPNGVHNHLARDFRAEEPNTKWVTDITFIETAEGWLYLCGVKDLCTDIIVGWSMSHRQARDLVLQAVLMALWQRPDRSPVILHSDRGCQFTSGEYQRFLKGHNLICSMSAVGSCADNASMEGFFGLLKRERVNRRIYQTRAEARADVFDYIERFHNPRRRRRLEAAKQKQLLLTQPFAETGENPAKLSRGRPRAA</sequence>
<dbReference type="STRING" id="108003.B1C78_00265"/>
<dbReference type="Pfam" id="PF13333">
    <property type="entry name" value="rve_2"/>
    <property type="match status" value="1"/>
</dbReference>
<keyword evidence="4" id="KW-1185">Reference proteome</keyword>
<evidence type="ECO:0000313" key="4">
    <source>
        <dbReference type="Proteomes" id="UP000189462"/>
    </source>
</evidence>
<dbReference type="InterPro" id="IPR025948">
    <property type="entry name" value="HTH-like_dom"/>
</dbReference>
<dbReference type="Pfam" id="PF00665">
    <property type="entry name" value="rve"/>
    <property type="match status" value="1"/>
</dbReference>
<dbReference type="Pfam" id="PF13276">
    <property type="entry name" value="HTH_21"/>
    <property type="match status" value="1"/>
</dbReference>
<dbReference type="Gene3D" id="3.30.420.10">
    <property type="entry name" value="Ribonuclease H-like superfamily/Ribonuclease H"/>
    <property type="match status" value="1"/>
</dbReference>
<accession>A0A1V3NV15</accession>
<gene>
    <name evidence="3" type="ORF">B1C78_00265</name>
</gene>
<dbReference type="InterPro" id="IPR048020">
    <property type="entry name" value="Transpos_IS3"/>
</dbReference>
<dbReference type="NCBIfam" id="NF033516">
    <property type="entry name" value="transpos_IS3"/>
    <property type="match status" value="1"/>
</dbReference>
<dbReference type="GO" id="GO:0015074">
    <property type="term" value="P:DNA integration"/>
    <property type="evidence" value="ECO:0007669"/>
    <property type="project" value="InterPro"/>
</dbReference>
<name>A0A1V3NV15_9GAMM</name>
<comment type="caution">
    <text evidence="3">The sequence shown here is derived from an EMBL/GenBank/DDBJ whole genome shotgun (WGS) entry which is preliminary data.</text>
</comment>